<organism evidence="7 8">
    <name type="scientific">Pandoraea pneumonica</name>
    <dbReference type="NCBI Taxonomy" id="2508299"/>
    <lineage>
        <taxon>Bacteria</taxon>
        <taxon>Pseudomonadati</taxon>
        <taxon>Pseudomonadota</taxon>
        <taxon>Betaproteobacteria</taxon>
        <taxon>Burkholderiales</taxon>
        <taxon>Burkholderiaceae</taxon>
        <taxon>Pandoraea</taxon>
    </lineage>
</organism>
<feature type="transmembrane region" description="Helical" evidence="6">
    <location>
        <begin position="83"/>
        <end position="107"/>
    </location>
</feature>
<evidence type="ECO:0000256" key="4">
    <source>
        <dbReference type="ARBA" id="ARBA00022989"/>
    </source>
</evidence>
<dbReference type="Pfam" id="PF01943">
    <property type="entry name" value="Polysacc_synt"/>
    <property type="match status" value="1"/>
</dbReference>
<keyword evidence="3 6" id="KW-0812">Transmembrane</keyword>
<evidence type="ECO:0000256" key="6">
    <source>
        <dbReference type="SAM" id="Phobius"/>
    </source>
</evidence>
<dbReference type="CDD" id="cd13128">
    <property type="entry name" value="MATE_Wzx_like"/>
    <property type="match status" value="1"/>
</dbReference>
<dbReference type="PANTHER" id="PTHR30250">
    <property type="entry name" value="PST FAMILY PREDICTED COLANIC ACID TRANSPORTER"/>
    <property type="match status" value="1"/>
</dbReference>
<comment type="subcellular location">
    <subcellularLocation>
        <location evidence="1">Cell membrane</location>
        <topology evidence="1">Multi-pass membrane protein</topology>
    </subcellularLocation>
</comment>
<dbReference type="GeneID" id="300403956"/>
<feature type="transmembrane region" description="Helical" evidence="6">
    <location>
        <begin position="7"/>
        <end position="29"/>
    </location>
</feature>
<keyword evidence="2" id="KW-1003">Cell membrane</keyword>
<feature type="transmembrane region" description="Helical" evidence="6">
    <location>
        <begin position="156"/>
        <end position="174"/>
    </location>
</feature>
<feature type="transmembrane region" description="Helical" evidence="6">
    <location>
        <begin position="338"/>
        <end position="360"/>
    </location>
</feature>
<dbReference type="AlphaFoldDB" id="A0A5E4UFG9"/>
<proteinExistence type="predicted"/>
<dbReference type="GO" id="GO:0005886">
    <property type="term" value="C:plasma membrane"/>
    <property type="evidence" value="ECO:0007669"/>
    <property type="project" value="UniProtKB-SubCell"/>
</dbReference>
<dbReference type="OrthoDB" id="8766744at2"/>
<sequence length="442" mass="47729">MSIKKNSLWNLAGLGGPLLVAAVTVPYLLRHLGVEAFGILTLIWTLIGYFSLFDLGLGRAITQKVSSILNSDRKNEVNPIIQSGLVVTGAAGMFGMLLLAVLAHILANKWLNVSGPLIDETFWSLIISAIGIPITTLTIGFRGVLEAFENFKISSVFRIILGILNFAAPAIVVACVGNSLIWISLSLIVTRLLVVAIHWRYVSNVYGIRFNRLGVQWGYVKELIAFGGWTTASNVIGPLLVSADRFFISSVLGATAVAYYTVPFEIANRLLIIPVALTGALFPRLANVIGSRHHEAEANYKGSLKLILYVMLPICLAIAVLSKVLLSIWLGAKFAEQSWMVASILFIGIFFNSLASVPFTYIQAAGKSRTTAFIHIFETIIYIPSLLLILHTVGIVGAAIAWSSRALFDLLVLLYLRRELSASLRPAQSASASAPGTTSGSA</sequence>
<evidence type="ECO:0000256" key="1">
    <source>
        <dbReference type="ARBA" id="ARBA00004651"/>
    </source>
</evidence>
<dbReference type="Proteomes" id="UP000366945">
    <property type="component" value="Unassembled WGS sequence"/>
</dbReference>
<keyword evidence="8" id="KW-1185">Reference proteome</keyword>
<evidence type="ECO:0000256" key="2">
    <source>
        <dbReference type="ARBA" id="ARBA00022475"/>
    </source>
</evidence>
<feature type="transmembrane region" description="Helical" evidence="6">
    <location>
        <begin position="306"/>
        <end position="332"/>
    </location>
</feature>
<dbReference type="RefSeq" id="WP_150679292.1">
    <property type="nucleotide sequence ID" value="NZ_CABPSK010000002.1"/>
</dbReference>
<dbReference type="PANTHER" id="PTHR30250:SF26">
    <property type="entry name" value="PSMA PROTEIN"/>
    <property type="match status" value="1"/>
</dbReference>
<accession>A0A5E4UFG9</accession>
<keyword evidence="4 6" id="KW-1133">Transmembrane helix</keyword>
<evidence type="ECO:0000256" key="5">
    <source>
        <dbReference type="ARBA" id="ARBA00023136"/>
    </source>
</evidence>
<dbReference type="InterPro" id="IPR050833">
    <property type="entry name" value="Poly_Biosynth_Transport"/>
</dbReference>
<evidence type="ECO:0000313" key="8">
    <source>
        <dbReference type="Proteomes" id="UP000366945"/>
    </source>
</evidence>
<keyword evidence="5 6" id="KW-0472">Membrane</keyword>
<feature type="transmembrane region" description="Helical" evidence="6">
    <location>
        <begin position="122"/>
        <end position="144"/>
    </location>
</feature>
<dbReference type="EMBL" id="CABPSK010000002">
    <property type="protein sequence ID" value="VVD96979.1"/>
    <property type="molecule type" value="Genomic_DNA"/>
</dbReference>
<name>A0A5E4UFG9_9BURK</name>
<feature type="transmembrane region" description="Helical" evidence="6">
    <location>
        <begin position="180"/>
        <end position="202"/>
    </location>
</feature>
<gene>
    <name evidence="7" type="ORF">PPN31114_01914</name>
</gene>
<feature type="transmembrane region" description="Helical" evidence="6">
    <location>
        <begin position="41"/>
        <end position="62"/>
    </location>
</feature>
<reference evidence="7 8" key="1">
    <citation type="submission" date="2019-08" db="EMBL/GenBank/DDBJ databases">
        <authorList>
            <person name="Peeters C."/>
        </authorList>
    </citation>
    <scope>NUCLEOTIDE SEQUENCE [LARGE SCALE GENOMIC DNA]</scope>
    <source>
        <strain evidence="7 8">LMG 31114</strain>
    </source>
</reference>
<protein>
    <submittedName>
        <fullName evidence="7">Polysaccharide biosynthesis protein</fullName>
    </submittedName>
</protein>
<dbReference type="InterPro" id="IPR002797">
    <property type="entry name" value="Polysacc_synth"/>
</dbReference>
<evidence type="ECO:0000256" key="3">
    <source>
        <dbReference type="ARBA" id="ARBA00022692"/>
    </source>
</evidence>
<evidence type="ECO:0000313" key="7">
    <source>
        <dbReference type="EMBL" id="VVD96979.1"/>
    </source>
</evidence>